<evidence type="ECO:0000313" key="1">
    <source>
        <dbReference type="EMBL" id="GBP45014.1"/>
    </source>
</evidence>
<dbReference type="AlphaFoldDB" id="A0A4C1W4B4"/>
<proteinExistence type="predicted"/>
<protein>
    <submittedName>
        <fullName evidence="1">Uncharacterized protein</fullName>
    </submittedName>
</protein>
<evidence type="ECO:0000313" key="2">
    <source>
        <dbReference type="Proteomes" id="UP000299102"/>
    </source>
</evidence>
<name>A0A4C1W4B4_EUMVA</name>
<sequence>MDKLNFELSVASTRRTGRGRVVVPQEVRIPAVSAAPARAMLMQPTGYRICIPNEQSRYNRCAEFLIIDSVCAGIGASIAIILPIGTCEARAEINKSEHRNAVHHFVHTPQESVLRRRRERRR</sequence>
<gene>
    <name evidence="1" type="ORF">EVAR_33443_1</name>
</gene>
<dbReference type="EMBL" id="BGZK01000462">
    <property type="protein sequence ID" value="GBP45014.1"/>
    <property type="molecule type" value="Genomic_DNA"/>
</dbReference>
<organism evidence="1 2">
    <name type="scientific">Eumeta variegata</name>
    <name type="common">Bagworm moth</name>
    <name type="synonym">Eumeta japonica</name>
    <dbReference type="NCBI Taxonomy" id="151549"/>
    <lineage>
        <taxon>Eukaryota</taxon>
        <taxon>Metazoa</taxon>
        <taxon>Ecdysozoa</taxon>
        <taxon>Arthropoda</taxon>
        <taxon>Hexapoda</taxon>
        <taxon>Insecta</taxon>
        <taxon>Pterygota</taxon>
        <taxon>Neoptera</taxon>
        <taxon>Endopterygota</taxon>
        <taxon>Lepidoptera</taxon>
        <taxon>Glossata</taxon>
        <taxon>Ditrysia</taxon>
        <taxon>Tineoidea</taxon>
        <taxon>Psychidae</taxon>
        <taxon>Oiketicinae</taxon>
        <taxon>Eumeta</taxon>
    </lineage>
</organism>
<keyword evidence="2" id="KW-1185">Reference proteome</keyword>
<reference evidence="1 2" key="1">
    <citation type="journal article" date="2019" name="Commun. Biol.">
        <title>The bagworm genome reveals a unique fibroin gene that provides high tensile strength.</title>
        <authorList>
            <person name="Kono N."/>
            <person name="Nakamura H."/>
            <person name="Ohtoshi R."/>
            <person name="Tomita M."/>
            <person name="Numata K."/>
            <person name="Arakawa K."/>
        </authorList>
    </citation>
    <scope>NUCLEOTIDE SEQUENCE [LARGE SCALE GENOMIC DNA]</scope>
</reference>
<accession>A0A4C1W4B4</accession>
<comment type="caution">
    <text evidence="1">The sequence shown here is derived from an EMBL/GenBank/DDBJ whole genome shotgun (WGS) entry which is preliminary data.</text>
</comment>
<dbReference type="Proteomes" id="UP000299102">
    <property type="component" value="Unassembled WGS sequence"/>
</dbReference>